<evidence type="ECO:0000256" key="3">
    <source>
        <dbReference type="ARBA" id="ARBA00022729"/>
    </source>
</evidence>
<name>A0A0E9LWI4_9BACT</name>
<accession>A0A0E9LWI4</accession>
<keyword evidence="2" id="KW-0813">Transport</keyword>
<dbReference type="GO" id="GO:0030001">
    <property type="term" value="P:metal ion transport"/>
    <property type="evidence" value="ECO:0007669"/>
    <property type="project" value="InterPro"/>
</dbReference>
<dbReference type="PANTHER" id="PTHR42953">
    <property type="entry name" value="HIGH-AFFINITY ZINC UPTAKE SYSTEM PROTEIN ZNUA-RELATED"/>
    <property type="match status" value="1"/>
</dbReference>
<evidence type="ECO:0000313" key="4">
    <source>
        <dbReference type="EMBL" id="GAO29235.1"/>
    </source>
</evidence>
<evidence type="ECO:0000256" key="2">
    <source>
        <dbReference type="ARBA" id="ARBA00022448"/>
    </source>
</evidence>
<dbReference type="Gene3D" id="3.40.50.1980">
    <property type="entry name" value="Nitrogenase molybdenum iron protein domain"/>
    <property type="match status" value="2"/>
</dbReference>
<dbReference type="Pfam" id="PF01297">
    <property type="entry name" value="ZnuA"/>
    <property type="match status" value="1"/>
</dbReference>
<keyword evidence="5" id="KW-1185">Reference proteome</keyword>
<protein>
    <submittedName>
        <fullName evidence="4">Zinc ABC transporter, periplasmic-binding protein ZnuA</fullName>
    </submittedName>
</protein>
<dbReference type="EMBL" id="BAZW01000007">
    <property type="protein sequence ID" value="GAO29235.1"/>
    <property type="molecule type" value="Genomic_DNA"/>
</dbReference>
<dbReference type="PROSITE" id="PS51257">
    <property type="entry name" value="PROKAR_LIPOPROTEIN"/>
    <property type="match status" value="1"/>
</dbReference>
<reference evidence="4 5" key="1">
    <citation type="journal article" date="2015" name="Microbes Environ.">
        <title>Distribution and evolution of nitrogen fixation genes in the phylum bacteroidetes.</title>
        <authorList>
            <person name="Inoue J."/>
            <person name="Oshima K."/>
            <person name="Suda W."/>
            <person name="Sakamoto M."/>
            <person name="Iino T."/>
            <person name="Noda S."/>
            <person name="Hongoh Y."/>
            <person name="Hattori M."/>
            <person name="Ohkuma M."/>
        </authorList>
    </citation>
    <scope>NUCLEOTIDE SEQUENCE [LARGE SCALE GENOMIC DNA]</scope>
    <source>
        <strain evidence="4">JCM 15548</strain>
    </source>
</reference>
<dbReference type="SUPFAM" id="SSF53807">
    <property type="entry name" value="Helical backbone' metal receptor"/>
    <property type="match status" value="1"/>
</dbReference>
<proteinExistence type="inferred from homology"/>
<gene>
    <name evidence="4" type="ORF">JCM15548_11402</name>
</gene>
<evidence type="ECO:0000313" key="5">
    <source>
        <dbReference type="Proteomes" id="UP000032900"/>
    </source>
</evidence>
<sequence length="304" mass="34241">MKRTIDQLSSNQKQVLRLMTVLLLVIAVASGCNRTESNQKLITVSILPQKYFIDVLTNEGVEVNVMVPPGSSHATYSPTSMQFKKLSDSKMYMGIGHLGYEEAWMSRLGELNKEMKTVILSDHIELIAGACEHDHHGHGHDHGVDPHVWMSPKVVLQLLPHIKTALIESFPELKSTIDANYEDLLLRVGQTDERLTAVTRQLPKKEFLIFHPALSYLARDYGLVQTAVEQDGKEPSPAYLATIIKKARDESIPVIFIQEEYDIRNARTISDEAGIALVQINPMAYNWSEAMEELTQTLQNHLNE</sequence>
<keyword evidence="3" id="KW-0732">Signal</keyword>
<evidence type="ECO:0000256" key="1">
    <source>
        <dbReference type="ARBA" id="ARBA00011028"/>
    </source>
</evidence>
<dbReference type="InterPro" id="IPR006127">
    <property type="entry name" value="ZnuA-like"/>
</dbReference>
<comment type="caution">
    <text evidence="4">The sequence shown here is derived from an EMBL/GenBank/DDBJ whole genome shotgun (WGS) entry which is preliminary data.</text>
</comment>
<dbReference type="PANTHER" id="PTHR42953:SF3">
    <property type="entry name" value="HIGH-AFFINITY ZINC UPTAKE SYSTEM PROTEIN ZNUA"/>
    <property type="match status" value="1"/>
</dbReference>
<dbReference type="AlphaFoldDB" id="A0A0E9LWI4"/>
<dbReference type="InterPro" id="IPR050492">
    <property type="entry name" value="Bact_metal-bind_prot9"/>
</dbReference>
<dbReference type="OrthoDB" id="9810636at2"/>
<organism evidence="4 5">
    <name type="scientific">Geofilum rubicundum JCM 15548</name>
    <dbReference type="NCBI Taxonomy" id="1236989"/>
    <lineage>
        <taxon>Bacteria</taxon>
        <taxon>Pseudomonadati</taxon>
        <taxon>Bacteroidota</taxon>
        <taxon>Bacteroidia</taxon>
        <taxon>Marinilabiliales</taxon>
        <taxon>Marinilabiliaceae</taxon>
        <taxon>Geofilum</taxon>
    </lineage>
</organism>
<dbReference type="RefSeq" id="WP_083984994.1">
    <property type="nucleotide sequence ID" value="NZ_BAZW01000007.1"/>
</dbReference>
<comment type="similarity">
    <text evidence="1">Belongs to the bacterial solute-binding protein 9 family.</text>
</comment>
<dbReference type="Proteomes" id="UP000032900">
    <property type="component" value="Unassembled WGS sequence"/>
</dbReference>
<dbReference type="STRING" id="1236989.JCM15548_11402"/>
<dbReference type="GO" id="GO:0046872">
    <property type="term" value="F:metal ion binding"/>
    <property type="evidence" value="ECO:0007669"/>
    <property type="project" value="InterPro"/>
</dbReference>